<dbReference type="Gene3D" id="1.10.10.10">
    <property type="entry name" value="Winged helix-like DNA-binding domain superfamily/Winged helix DNA-binding domain"/>
    <property type="match status" value="1"/>
</dbReference>
<name>A0A8S0UTQ7_OLEEU</name>
<dbReference type="Pfam" id="PF00931">
    <property type="entry name" value="NB-ARC"/>
    <property type="match status" value="1"/>
</dbReference>
<evidence type="ECO:0000256" key="2">
    <source>
        <dbReference type="ARBA" id="ARBA00022614"/>
    </source>
</evidence>
<evidence type="ECO:0000256" key="4">
    <source>
        <dbReference type="ARBA" id="ARBA00022741"/>
    </source>
</evidence>
<sequence length="805" mass="92290">MAVFALVERLAPLIKKEVNLLLESKKEVESLTGKLKKIQEVLKDAGRTGVTDSKVKIWLKELQDVSYEMDNALDEWQTANLQLQIEGSEEVSDPREKGLIEKLDSIDQKKDEFGFLPSGGHNFQEFKPFESASFVNSANVHGRDIDKEHLIQKLLFEGGIGVEIVSLVGTERVGKTTLAQLAFNDPEVNQHFQLKIWICVSDPFNQIEIAKSVLEAAEKQHLDFANYDMWNVDDMKWEPLKNSLQGAPGSRILTTTRSDEVVRVIGKNIRQSVGLLSPDDYWSLLSRIAFFGRSEEERKELEGIGREISTKCKGLPLAAKIMGSLLRLKDIVIQWRNVLESPLWQLKVVEDKLFLHLYLSYNDLSPECKCCFSSCIIYPKDTLIHLDELIMLWIAHGYLGSSGNVDSMQVMGLEFFKNLVMQSFLQELEMDKYDESKISCKMHDIMHDFVTHLSQDNYCLILDDEAEITNCDIGKVRTCCVRNVSQISTLLNLFSGLKCVRVLIVRNCLHIPQEIGKLIHLRYLDLISNFISELPETLCDLSNLQTLDLRKCIFLSALPQGIYKLRSLRHLLFNAWKTNSISQGLERLTGLWILSSFTAGRGSRDLTQSEDLVDAKKAELEKKKYIKKLNIIYRREVRADIMEALQPPPKLRSLGLYGNYVTQFPEWITTSLNYLRIVFMHSVKYVGNEFLGIMETIQELPITGPAFPKLRKLHFSEFDNWETWEDITGDEKEHLLIMPCLRELEISYCDKLKALPHCLLSMASSLEYLTIKRSLCLGSLYGERTGDEWDKISHIPTLRYTVWKI</sequence>
<feature type="domain" description="Disease resistance R13L4/SHOC-2-like LRR" evidence="10">
    <location>
        <begin position="489"/>
        <end position="603"/>
    </location>
</feature>
<reference evidence="12 13" key="1">
    <citation type="submission" date="2019-12" db="EMBL/GenBank/DDBJ databases">
        <authorList>
            <person name="Alioto T."/>
            <person name="Alioto T."/>
            <person name="Gomez Garrido J."/>
        </authorList>
    </citation>
    <scope>NUCLEOTIDE SEQUENCE [LARGE SCALE GENOMIC DNA]</scope>
</reference>
<evidence type="ECO:0000259" key="8">
    <source>
        <dbReference type="Pfam" id="PF18052"/>
    </source>
</evidence>
<accession>A0A8S0UTQ7</accession>
<dbReference type="Pfam" id="PF23559">
    <property type="entry name" value="WHD_DRP"/>
    <property type="match status" value="1"/>
</dbReference>
<dbReference type="InterPro" id="IPR058922">
    <property type="entry name" value="WHD_DRP"/>
</dbReference>
<keyword evidence="5" id="KW-0611">Plant defense</keyword>
<protein>
    <submittedName>
        <fullName evidence="12">Disease resistance RGA3</fullName>
    </submittedName>
</protein>
<dbReference type="Pfam" id="PF23598">
    <property type="entry name" value="LRR_14"/>
    <property type="match status" value="1"/>
</dbReference>
<keyword evidence="6" id="KW-0067">ATP-binding</keyword>
<dbReference type="InterPro" id="IPR056789">
    <property type="entry name" value="LRR_R13L1-DRL21"/>
</dbReference>
<feature type="domain" description="Disease resistance protein winged helix" evidence="9">
    <location>
        <begin position="377"/>
        <end position="450"/>
    </location>
</feature>
<feature type="domain" description="R13L1/DRL21-like LRR repeat region" evidence="11">
    <location>
        <begin position="606"/>
        <end position="702"/>
    </location>
</feature>
<keyword evidence="13" id="KW-1185">Reference proteome</keyword>
<evidence type="ECO:0000259" key="11">
    <source>
        <dbReference type="Pfam" id="PF25019"/>
    </source>
</evidence>
<dbReference type="InterPro" id="IPR055414">
    <property type="entry name" value="LRR_R13L4/SHOC2-like"/>
</dbReference>
<feature type="domain" description="Disease resistance N-terminal" evidence="8">
    <location>
        <begin position="2"/>
        <end position="84"/>
    </location>
</feature>
<dbReference type="Gene3D" id="1.20.5.4130">
    <property type="match status" value="1"/>
</dbReference>
<dbReference type="Gene3D" id="3.80.10.10">
    <property type="entry name" value="Ribonuclease Inhibitor"/>
    <property type="match status" value="1"/>
</dbReference>
<evidence type="ECO:0000256" key="5">
    <source>
        <dbReference type="ARBA" id="ARBA00022821"/>
    </source>
</evidence>
<keyword evidence="2" id="KW-0433">Leucine-rich repeat</keyword>
<dbReference type="SUPFAM" id="SSF52058">
    <property type="entry name" value="L domain-like"/>
    <property type="match status" value="1"/>
</dbReference>
<dbReference type="AlphaFoldDB" id="A0A8S0UTQ7"/>
<dbReference type="InterPro" id="IPR042197">
    <property type="entry name" value="Apaf_helical"/>
</dbReference>
<dbReference type="InterPro" id="IPR041118">
    <property type="entry name" value="Rx_N"/>
</dbReference>
<evidence type="ECO:0000256" key="3">
    <source>
        <dbReference type="ARBA" id="ARBA00022737"/>
    </source>
</evidence>
<comment type="similarity">
    <text evidence="1">Belongs to the disease resistance NB-LRR family.</text>
</comment>
<evidence type="ECO:0000259" key="10">
    <source>
        <dbReference type="Pfam" id="PF23598"/>
    </source>
</evidence>
<dbReference type="InterPro" id="IPR002182">
    <property type="entry name" value="NB-ARC"/>
</dbReference>
<keyword evidence="4" id="KW-0547">Nucleotide-binding</keyword>
<dbReference type="Gramene" id="OE9A007221T1">
    <property type="protein sequence ID" value="OE9A007221C1"/>
    <property type="gene ID" value="OE9A007221"/>
</dbReference>
<feature type="domain" description="NB-ARC" evidence="7">
    <location>
        <begin position="146"/>
        <end position="222"/>
    </location>
</feature>
<organism evidence="12 13">
    <name type="scientific">Olea europaea subsp. europaea</name>
    <dbReference type="NCBI Taxonomy" id="158383"/>
    <lineage>
        <taxon>Eukaryota</taxon>
        <taxon>Viridiplantae</taxon>
        <taxon>Streptophyta</taxon>
        <taxon>Embryophyta</taxon>
        <taxon>Tracheophyta</taxon>
        <taxon>Spermatophyta</taxon>
        <taxon>Magnoliopsida</taxon>
        <taxon>eudicotyledons</taxon>
        <taxon>Gunneridae</taxon>
        <taxon>Pentapetalae</taxon>
        <taxon>asterids</taxon>
        <taxon>lamiids</taxon>
        <taxon>Lamiales</taxon>
        <taxon>Oleaceae</taxon>
        <taxon>Oleeae</taxon>
        <taxon>Olea</taxon>
    </lineage>
</organism>
<dbReference type="PANTHER" id="PTHR36766:SF40">
    <property type="entry name" value="DISEASE RESISTANCE PROTEIN RGA3"/>
    <property type="match status" value="1"/>
</dbReference>
<dbReference type="GO" id="GO:0006952">
    <property type="term" value="P:defense response"/>
    <property type="evidence" value="ECO:0007669"/>
    <property type="project" value="UniProtKB-KW"/>
</dbReference>
<dbReference type="InterPro" id="IPR001611">
    <property type="entry name" value="Leu-rich_rpt"/>
</dbReference>
<dbReference type="FunFam" id="1.10.10.10:FF:000322">
    <property type="entry name" value="Probable disease resistance protein At1g63360"/>
    <property type="match status" value="1"/>
</dbReference>
<dbReference type="Gene3D" id="3.40.50.300">
    <property type="entry name" value="P-loop containing nucleotide triphosphate hydrolases"/>
    <property type="match status" value="1"/>
</dbReference>
<comment type="caution">
    <text evidence="12">The sequence shown here is derived from an EMBL/GenBank/DDBJ whole genome shotgun (WGS) entry which is preliminary data.</text>
</comment>
<dbReference type="EMBL" id="CACTIH010009094">
    <property type="protein sequence ID" value="CAA3023715.1"/>
    <property type="molecule type" value="Genomic_DNA"/>
</dbReference>
<dbReference type="PANTHER" id="PTHR36766">
    <property type="entry name" value="PLANT BROAD-SPECTRUM MILDEW RESISTANCE PROTEIN RPW8"/>
    <property type="match status" value="1"/>
</dbReference>
<dbReference type="Pfam" id="PF25019">
    <property type="entry name" value="LRR_R13L1-DRL21"/>
    <property type="match status" value="1"/>
</dbReference>
<evidence type="ECO:0000313" key="12">
    <source>
        <dbReference type="EMBL" id="CAA3023715.1"/>
    </source>
</evidence>
<evidence type="ECO:0000256" key="1">
    <source>
        <dbReference type="ARBA" id="ARBA00008894"/>
    </source>
</evidence>
<evidence type="ECO:0000256" key="6">
    <source>
        <dbReference type="ARBA" id="ARBA00022840"/>
    </source>
</evidence>
<dbReference type="SUPFAM" id="SSF52540">
    <property type="entry name" value="P-loop containing nucleoside triphosphate hydrolases"/>
    <property type="match status" value="1"/>
</dbReference>
<dbReference type="InterPro" id="IPR036388">
    <property type="entry name" value="WH-like_DNA-bd_sf"/>
</dbReference>
<dbReference type="InterPro" id="IPR027417">
    <property type="entry name" value="P-loop_NTPase"/>
</dbReference>
<dbReference type="GO" id="GO:0043531">
    <property type="term" value="F:ADP binding"/>
    <property type="evidence" value="ECO:0007669"/>
    <property type="project" value="InterPro"/>
</dbReference>
<evidence type="ECO:0000259" key="7">
    <source>
        <dbReference type="Pfam" id="PF00931"/>
    </source>
</evidence>
<evidence type="ECO:0000259" key="9">
    <source>
        <dbReference type="Pfam" id="PF23559"/>
    </source>
</evidence>
<proteinExistence type="inferred from homology"/>
<dbReference type="Proteomes" id="UP000594638">
    <property type="component" value="Unassembled WGS sequence"/>
</dbReference>
<gene>
    <name evidence="12" type="ORF">OLEA9_A007221</name>
</gene>
<dbReference type="GO" id="GO:0005524">
    <property type="term" value="F:ATP binding"/>
    <property type="evidence" value="ECO:0007669"/>
    <property type="project" value="UniProtKB-KW"/>
</dbReference>
<dbReference type="GO" id="GO:0051707">
    <property type="term" value="P:response to other organism"/>
    <property type="evidence" value="ECO:0007669"/>
    <property type="project" value="UniProtKB-ARBA"/>
</dbReference>
<dbReference type="InterPro" id="IPR032675">
    <property type="entry name" value="LRR_dom_sf"/>
</dbReference>
<keyword evidence="3" id="KW-0677">Repeat</keyword>
<evidence type="ECO:0000313" key="13">
    <source>
        <dbReference type="Proteomes" id="UP000594638"/>
    </source>
</evidence>
<dbReference type="Gene3D" id="1.10.8.430">
    <property type="entry name" value="Helical domain of apoptotic protease-activating factors"/>
    <property type="match status" value="1"/>
</dbReference>
<dbReference type="Pfam" id="PF18052">
    <property type="entry name" value="Rx_N"/>
    <property type="match status" value="1"/>
</dbReference>
<dbReference type="PRINTS" id="PR00364">
    <property type="entry name" value="DISEASERSIST"/>
</dbReference>
<dbReference type="PROSITE" id="PS51450">
    <property type="entry name" value="LRR"/>
    <property type="match status" value="1"/>
</dbReference>